<dbReference type="AlphaFoldDB" id="B4IIJ7"/>
<protein>
    <submittedName>
        <fullName evidence="1">GM16113</fullName>
    </submittedName>
</protein>
<organism evidence="2">
    <name type="scientific">Drosophila sechellia</name>
    <name type="common">Fruit fly</name>
    <dbReference type="NCBI Taxonomy" id="7238"/>
    <lineage>
        <taxon>Eukaryota</taxon>
        <taxon>Metazoa</taxon>
        <taxon>Ecdysozoa</taxon>
        <taxon>Arthropoda</taxon>
        <taxon>Hexapoda</taxon>
        <taxon>Insecta</taxon>
        <taxon>Pterygota</taxon>
        <taxon>Neoptera</taxon>
        <taxon>Endopterygota</taxon>
        <taxon>Diptera</taxon>
        <taxon>Brachycera</taxon>
        <taxon>Muscomorpha</taxon>
        <taxon>Ephydroidea</taxon>
        <taxon>Drosophilidae</taxon>
        <taxon>Drosophila</taxon>
        <taxon>Sophophora</taxon>
    </lineage>
</organism>
<reference evidence="1 2" key="1">
    <citation type="journal article" date="2007" name="Nature">
        <title>Evolution of genes and genomes on the Drosophila phylogeny.</title>
        <authorList>
            <consortium name="Drosophila 12 Genomes Consortium"/>
            <person name="Clark A.G."/>
            <person name="Eisen M.B."/>
            <person name="Smith D.R."/>
            <person name="Bergman C.M."/>
            <person name="Oliver B."/>
            <person name="Markow T.A."/>
            <person name="Kaufman T.C."/>
            <person name="Kellis M."/>
            <person name="Gelbart W."/>
            <person name="Iyer V.N."/>
            <person name="Pollard D.A."/>
            <person name="Sackton T.B."/>
            <person name="Larracuente A.M."/>
            <person name="Singh N.D."/>
            <person name="Abad J.P."/>
            <person name="Abt D.N."/>
            <person name="Adryan B."/>
            <person name="Aguade M."/>
            <person name="Akashi H."/>
            <person name="Anderson W.W."/>
            <person name="Aquadro C.F."/>
            <person name="Ardell D.H."/>
            <person name="Arguello R."/>
            <person name="Artieri C.G."/>
            <person name="Barbash D.A."/>
            <person name="Barker D."/>
            <person name="Barsanti P."/>
            <person name="Batterham P."/>
            <person name="Batzoglou S."/>
            <person name="Begun D."/>
            <person name="Bhutkar A."/>
            <person name="Blanco E."/>
            <person name="Bosak S.A."/>
            <person name="Bradley R.K."/>
            <person name="Brand A.D."/>
            <person name="Brent M.R."/>
            <person name="Brooks A.N."/>
            <person name="Brown R.H."/>
            <person name="Butlin R.K."/>
            <person name="Caggese C."/>
            <person name="Calvi B.R."/>
            <person name="Bernardo de Carvalho A."/>
            <person name="Caspi A."/>
            <person name="Castrezana S."/>
            <person name="Celniker S.E."/>
            <person name="Chang J.L."/>
            <person name="Chapple C."/>
            <person name="Chatterji S."/>
            <person name="Chinwalla A."/>
            <person name="Civetta A."/>
            <person name="Clifton S.W."/>
            <person name="Comeron J.M."/>
            <person name="Costello J.C."/>
            <person name="Coyne J.A."/>
            <person name="Daub J."/>
            <person name="David R.G."/>
            <person name="Delcher A.L."/>
            <person name="Delehaunty K."/>
            <person name="Do C.B."/>
            <person name="Ebling H."/>
            <person name="Edwards K."/>
            <person name="Eickbush T."/>
            <person name="Evans J.D."/>
            <person name="Filipski A."/>
            <person name="Findeiss S."/>
            <person name="Freyhult E."/>
            <person name="Fulton L."/>
            <person name="Fulton R."/>
            <person name="Garcia A.C."/>
            <person name="Gardiner A."/>
            <person name="Garfield D.A."/>
            <person name="Garvin B.E."/>
            <person name="Gibson G."/>
            <person name="Gilbert D."/>
            <person name="Gnerre S."/>
            <person name="Godfrey J."/>
            <person name="Good R."/>
            <person name="Gotea V."/>
            <person name="Gravely B."/>
            <person name="Greenberg A.J."/>
            <person name="Griffiths-Jones S."/>
            <person name="Gross S."/>
            <person name="Guigo R."/>
            <person name="Gustafson E.A."/>
            <person name="Haerty W."/>
            <person name="Hahn M.W."/>
            <person name="Halligan D.L."/>
            <person name="Halpern A.L."/>
            <person name="Halter G.M."/>
            <person name="Han M.V."/>
            <person name="Heger A."/>
            <person name="Hillier L."/>
            <person name="Hinrichs A.S."/>
            <person name="Holmes I."/>
            <person name="Hoskins R.A."/>
            <person name="Hubisz M.J."/>
            <person name="Hultmark D."/>
            <person name="Huntley M.A."/>
            <person name="Jaffe D.B."/>
            <person name="Jagadeeshan S."/>
            <person name="Jeck W.R."/>
            <person name="Johnson J."/>
            <person name="Jones C.D."/>
            <person name="Jordan W.C."/>
            <person name="Karpen G.H."/>
            <person name="Kataoka E."/>
            <person name="Keightley P.D."/>
            <person name="Kheradpour P."/>
            <person name="Kirkness E.F."/>
            <person name="Koerich L.B."/>
            <person name="Kristiansen K."/>
            <person name="Kudrna D."/>
            <person name="Kulathinal R.J."/>
            <person name="Kumar S."/>
            <person name="Kwok R."/>
            <person name="Lander E."/>
            <person name="Langley C.H."/>
            <person name="Lapoint R."/>
            <person name="Lazzaro B.P."/>
            <person name="Lee S.J."/>
            <person name="Levesque L."/>
            <person name="Li R."/>
            <person name="Lin C.F."/>
            <person name="Lin M.F."/>
            <person name="Lindblad-Toh K."/>
            <person name="Llopart A."/>
            <person name="Long M."/>
            <person name="Low L."/>
            <person name="Lozovsky E."/>
            <person name="Lu J."/>
            <person name="Luo M."/>
            <person name="Machado C.A."/>
            <person name="Makalowski W."/>
            <person name="Marzo M."/>
            <person name="Matsuda M."/>
            <person name="Matzkin L."/>
            <person name="McAllister B."/>
            <person name="McBride C.S."/>
            <person name="McKernan B."/>
            <person name="McKernan K."/>
            <person name="Mendez-Lago M."/>
            <person name="Minx P."/>
            <person name="Mollenhauer M.U."/>
            <person name="Montooth K."/>
            <person name="Mount S.M."/>
            <person name="Mu X."/>
            <person name="Myers E."/>
            <person name="Negre B."/>
            <person name="Newfeld S."/>
            <person name="Nielsen R."/>
            <person name="Noor M.A."/>
            <person name="O'Grady P."/>
            <person name="Pachter L."/>
            <person name="Papaceit M."/>
            <person name="Parisi M.J."/>
            <person name="Parisi M."/>
            <person name="Parts L."/>
            <person name="Pedersen J.S."/>
            <person name="Pesole G."/>
            <person name="Phillippy A.M."/>
            <person name="Ponting C.P."/>
            <person name="Pop M."/>
            <person name="Porcelli D."/>
            <person name="Powell J.R."/>
            <person name="Prohaska S."/>
            <person name="Pruitt K."/>
            <person name="Puig M."/>
            <person name="Quesneville H."/>
            <person name="Ram K.R."/>
            <person name="Rand D."/>
            <person name="Rasmussen M.D."/>
            <person name="Reed L.K."/>
            <person name="Reenan R."/>
            <person name="Reily A."/>
            <person name="Remington K.A."/>
            <person name="Rieger T.T."/>
            <person name="Ritchie M.G."/>
            <person name="Robin C."/>
            <person name="Rogers Y.H."/>
            <person name="Rohde C."/>
            <person name="Rozas J."/>
            <person name="Rubenfield M.J."/>
            <person name="Ruiz A."/>
            <person name="Russo S."/>
            <person name="Salzberg S.L."/>
            <person name="Sanchez-Gracia A."/>
            <person name="Saranga D.J."/>
            <person name="Sato H."/>
            <person name="Schaeffer S.W."/>
            <person name="Schatz M.C."/>
            <person name="Schlenke T."/>
            <person name="Schwartz R."/>
            <person name="Segarra C."/>
            <person name="Singh R.S."/>
            <person name="Sirot L."/>
            <person name="Sirota M."/>
            <person name="Sisneros N.B."/>
            <person name="Smith C.D."/>
            <person name="Smith T.F."/>
            <person name="Spieth J."/>
            <person name="Stage D.E."/>
            <person name="Stark A."/>
            <person name="Stephan W."/>
            <person name="Strausberg R.L."/>
            <person name="Strempel S."/>
            <person name="Sturgill D."/>
            <person name="Sutton G."/>
            <person name="Sutton G.G."/>
            <person name="Tao W."/>
            <person name="Teichmann S."/>
            <person name="Tobari Y.N."/>
            <person name="Tomimura Y."/>
            <person name="Tsolas J.M."/>
            <person name="Valente V.L."/>
            <person name="Venter E."/>
            <person name="Venter J.C."/>
            <person name="Vicario S."/>
            <person name="Vieira F.G."/>
            <person name="Vilella A.J."/>
            <person name="Villasante A."/>
            <person name="Walenz B."/>
            <person name="Wang J."/>
            <person name="Wasserman M."/>
            <person name="Watts T."/>
            <person name="Wilson D."/>
            <person name="Wilson R.K."/>
            <person name="Wing R.A."/>
            <person name="Wolfner M.F."/>
            <person name="Wong A."/>
            <person name="Wong G.K."/>
            <person name="Wu C.I."/>
            <person name="Wu G."/>
            <person name="Yamamoto D."/>
            <person name="Yang H.P."/>
            <person name="Yang S.P."/>
            <person name="Yorke J.A."/>
            <person name="Yoshida K."/>
            <person name="Zdobnov E."/>
            <person name="Zhang P."/>
            <person name="Zhang Y."/>
            <person name="Zimin A.V."/>
            <person name="Baldwin J."/>
            <person name="Abdouelleil A."/>
            <person name="Abdulkadir J."/>
            <person name="Abebe A."/>
            <person name="Abera B."/>
            <person name="Abreu J."/>
            <person name="Acer S.C."/>
            <person name="Aftuck L."/>
            <person name="Alexander A."/>
            <person name="An P."/>
            <person name="Anderson E."/>
            <person name="Anderson S."/>
            <person name="Arachi H."/>
            <person name="Azer M."/>
            <person name="Bachantsang P."/>
            <person name="Barry A."/>
            <person name="Bayul T."/>
            <person name="Berlin A."/>
            <person name="Bessette D."/>
            <person name="Bloom T."/>
            <person name="Blye J."/>
            <person name="Boguslavskiy L."/>
            <person name="Bonnet C."/>
            <person name="Boukhgalter B."/>
            <person name="Bourzgui I."/>
            <person name="Brown A."/>
            <person name="Cahill P."/>
            <person name="Channer S."/>
            <person name="Cheshatsang Y."/>
            <person name="Chuda L."/>
            <person name="Citroen M."/>
            <person name="Collymore A."/>
            <person name="Cooke P."/>
            <person name="Costello M."/>
            <person name="D'Aco K."/>
            <person name="Daza R."/>
            <person name="De Haan G."/>
            <person name="DeGray S."/>
            <person name="DeMaso C."/>
            <person name="Dhargay N."/>
            <person name="Dooley K."/>
            <person name="Dooley E."/>
            <person name="Doricent M."/>
            <person name="Dorje P."/>
            <person name="Dorjee K."/>
            <person name="Dupes A."/>
            <person name="Elong R."/>
            <person name="Falk J."/>
            <person name="Farina A."/>
            <person name="Faro S."/>
            <person name="Ferguson D."/>
            <person name="Fisher S."/>
            <person name="Foley C.D."/>
            <person name="Franke A."/>
            <person name="Friedrich D."/>
            <person name="Gadbois L."/>
            <person name="Gearin G."/>
            <person name="Gearin C.R."/>
            <person name="Giannoukos G."/>
            <person name="Goode T."/>
            <person name="Graham J."/>
            <person name="Grandbois E."/>
            <person name="Grewal S."/>
            <person name="Gyaltsen K."/>
            <person name="Hafez N."/>
            <person name="Hagos B."/>
            <person name="Hall J."/>
            <person name="Henson C."/>
            <person name="Hollinger A."/>
            <person name="Honan T."/>
            <person name="Huard M.D."/>
            <person name="Hughes L."/>
            <person name="Hurhula B."/>
            <person name="Husby M.E."/>
            <person name="Kamat A."/>
            <person name="Kanga B."/>
            <person name="Kashin S."/>
            <person name="Khazanovich D."/>
            <person name="Kisner P."/>
            <person name="Lance K."/>
            <person name="Lara M."/>
            <person name="Lee W."/>
            <person name="Lennon N."/>
            <person name="Letendre F."/>
            <person name="LeVine R."/>
            <person name="Lipovsky A."/>
            <person name="Liu X."/>
            <person name="Liu J."/>
            <person name="Liu S."/>
            <person name="Lokyitsang T."/>
            <person name="Lokyitsang Y."/>
            <person name="Lubonja R."/>
            <person name="Lui A."/>
            <person name="MacDonald P."/>
            <person name="Magnisalis V."/>
            <person name="Maru K."/>
            <person name="Matthews C."/>
            <person name="McCusker W."/>
            <person name="McDonough S."/>
            <person name="Mehta T."/>
            <person name="Meldrim J."/>
            <person name="Meneus L."/>
            <person name="Mihai O."/>
            <person name="Mihalev A."/>
            <person name="Mihova T."/>
            <person name="Mittelman R."/>
            <person name="Mlenga V."/>
            <person name="Montmayeur A."/>
            <person name="Mulrain L."/>
            <person name="Navidi A."/>
            <person name="Naylor J."/>
            <person name="Negash T."/>
            <person name="Nguyen T."/>
            <person name="Nguyen N."/>
            <person name="Nicol R."/>
            <person name="Norbu C."/>
            <person name="Norbu N."/>
            <person name="Novod N."/>
            <person name="O'Neill B."/>
            <person name="Osman S."/>
            <person name="Markiewicz E."/>
            <person name="Oyono O.L."/>
            <person name="Patti C."/>
            <person name="Phunkhang P."/>
            <person name="Pierre F."/>
            <person name="Priest M."/>
            <person name="Raghuraman S."/>
            <person name="Rege F."/>
            <person name="Reyes R."/>
            <person name="Rise C."/>
            <person name="Rogov P."/>
            <person name="Ross K."/>
            <person name="Ryan E."/>
            <person name="Settipalli S."/>
            <person name="Shea T."/>
            <person name="Sherpa N."/>
            <person name="Shi L."/>
            <person name="Shih D."/>
            <person name="Sparrow T."/>
            <person name="Spaulding J."/>
            <person name="Stalker J."/>
            <person name="Stange-Thomann N."/>
            <person name="Stavropoulos S."/>
            <person name="Stone C."/>
            <person name="Strader C."/>
            <person name="Tesfaye S."/>
            <person name="Thomson T."/>
            <person name="Thoulutsang Y."/>
            <person name="Thoulutsang D."/>
            <person name="Topham K."/>
            <person name="Topping I."/>
            <person name="Tsamla T."/>
            <person name="Vassiliev H."/>
            <person name="Vo A."/>
            <person name="Wangchuk T."/>
            <person name="Wangdi T."/>
            <person name="Weiand M."/>
            <person name="Wilkinson J."/>
            <person name="Wilson A."/>
            <person name="Yadav S."/>
            <person name="Young G."/>
            <person name="Yu Q."/>
            <person name="Zembek L."/>
            <person name="Zhong D."/>
            <person name="Zimmer A."/>
            <person name="Zwirko Z."/>
            <person name="Jaffe D.B."/>
            <person name="Alvarez P."/>
            <person name="Brockman W."/>
            <person name="Butler J."/>
            <person name="Chin C."/>
            <person name="Gnerre S."/>
            <person name="Grabherr M."/>
            <person name="Kleber M."/>
            <person name="Mauceli E."/>
            <person name="MacCallum I."/>
        </authorList>
    </citation>
    <scope>NUCLEOTIDE SEQUENCE [LARGE SCALE GENOMIC DNA]</scope>
    <source>
        <strain evidence="2">Rob3c / Tucson 14021-0248.25</strain>
    </source>
</reference>
<proteinExistence type="predicted"/>
<keyword evidence="2" id="KW-1185">Reference proteome</keyword>
<dbReference type="HOGENOM" id="CLU_2796695_0_0_1"/>
<evidence type="ECO:0000313" key="1">
    <source>
        <dbReference type="EMBL" id="EDW49747.1"/>
    </source>
</evidence>
<evidence type="ECO:0000313" key="2">
    <source>
        <dbReference type="Proteomes" id="UP000001292"/>
    </source>
</evidence>
<accession>B4IIJ7</accession>
<dbReference type="Proteomes" id="UP000001292">
    <property type="component" value="Unassembled WGS sequence"/>
</dbReference>
<gene>
    <name evidence="1" type="primary">Dsec\GM16113</name>
    <name evidence="1" type="ORF">Dsec_GM16113</name>
</gene>
<name>B4IIJ7_DROSE</name>
<dbReference type="EMBL" id="CH480843">
    <property type="protein sequence ID" value="EDW49747.1"/>
    <property type="molecule type" value="Genomic_DNA"/>
</dbReference>
<sequence length="68" mass="7630">MLRSDDGVIEECNNEIYTVKACTPSTSATFCRLTSHARENFMQAARHTVKYNPAAWIPARRDVVANLS</sequence>